<dbReference type="GeneID" id="22914453"/>
<dbReference type="Proteomes" id="UP000019763">
    <property type="component" value="Unassembled WGS sequence"/>
</dbReference>
<dbReference type="PANTHER" id="PTHR12083:SF9">
    <property type="entry name" value="BIFUNCTIONAL POLYNUCLEOTIDE PHOSPHATASE_KINASE"/>
    <property type="match status" value="1"/>
</dbReference>
<name>A0A023B219_GRENI</name>
<keyword evidence="2" id="KW-1185">Reference proteome</keyword>
<dbReference type="EMBL" id="AFNH02000943">
    <property type="protein sequence ID" value="EZG50028.1"/>
    <property type="molecule type" value="Genomic_DNA"/>
</dbReference>
<accession>A0A023B219</accession>
<dbReference type="GO" id="GO:0046403">
    <property type="term" value="F:polynucleotide 3'-phosphatase activity"/>
    <property type="evidence" value="ECO:0007669"/>
    <property type="project" value="TreeGrafter"/>
</dbReference>
<protein>
    <submittedName>
        <fullName evidence="1">AAA domain protein</fullName>
    </submittedName>
</protein>
<dbReference type="InterPro" id="IPR027417">
    <property type="entry name" value="P-loop_NTPase"/>
</dbReference>
<dbReference type="PANTHER" id="PTHR12083">
    <property type="entry name" value="BIFUNCTIONAL POLYNUCLEOTIDE PHOSPHATASE/KINASE"/>
    <property type="match status" value="1"/>
</dbReference>
<dbReference type="Gene3D" id="3.40.50.300">
    <property type="entry name" value="P-loop containing nucleotide triphosphate hydrolases"/>
    <property type="match status" value="2"/>
</dbReference>
<proteinExistence type="predicted"/>
<dbReference type="SUPFAM" id="SSF52540">
    <property type="entry name" value="P-loop containing nucleoside triphosphate hydrolases"/>
    <property type="match status" value="1"/>
</dbReference>
<comment type="caution">
    <text evidence="1">The sequence shown here is derived from an EMBL/GenBank/DDBJ whole genome shotgun (WGS) entry which is preliminary data.</text>
</comment>
<dbReference type="AlphaFoldDB" id="A0A023B219"/>
<dbReference type="GO" id="GO:0006281">
    <property type="term" value="P:DNA repair"/>
    <property type="evidence" value="ECO:0007669"/>
    <property type="project" value="TreeGrafter"/>
</dbReference>
<sequence length="270" mass="30345">MFNSITTQYILDLIKPEELCDLTSVKVLVMMIGSPASGKSFLSRQLSEKYNLYWINQDTLKTKPRCLKAIQEAVYNKNGAVLDRQNSKSAERAEFLNQFILQTGQMLPHIADDTIADDTIADDTIADDTIADGTVVDGTVVDGTVAESTETDSVNGLLRPRITGVLSIIVWFDVPKDYVLHNLTFRQIDKYSKEKRPTEVPVIAIHGYYKNVEPPHTDSDQSLLIRGKDYPKENGSDTQFDAIYRIKLNMIKPGPFSNDDSKRLYGSFLN</sequence>
<dbReference type="RefSeq" id="XP_011132032.1">
    <property type="nucleotide sequence ID" value="XM_011133730.1"/>
</dbReference>
<organism evidence="1 2">
    <name type="scientific">Gregarina niphandrodes</name>
    <name type="common">Septate eugregarine</name>
    <dbReference type="NCBI Taxonomy" id="110365"/>
    <lineage>
        <taxon>Eukaryota</taxon>
        <taxon>Sar</taxon>
        <taxon>Alveolata</taxon>
        <taxon>Apicomplexa</taxon>
        <taxon>Conoidasida</taxon>
        <taxon>Gregarinasina</taxon>
        <taxon>Eugregarinorida</taxon>
        <taxon>Gregarinidae</taxon>
        <taxon>Gregarina</taxon>
    </lineage>
</organism>
<dbReference type="GO" id="GO:0046404">
    <property type="term" value="F:ATP-dependent polydeoxyribonucleotide 5'-hydroxyl-kinase activity"/>
    <property type="evidence" value="ECO:0007669"/>
    <property type="project" value="TreeGrafter"/>
</dbReference>
<dbReference type="VEuPathDB" id="CryptoDB:GNI_126570"/>
<dbReference type="Pfam" id="PF13671">
    <property type="entry name" value="AAA_33"/>
    <property type="match status" value="1"/>
</dbReference>
<dbReference type="OrthoDB" id="19045at2759"/>
<evidence type="ECO:0000313" key="2">
    <source>
        <dbReference type="Proteomes" id="UP000019763"/>
    </source>
</evidence>
<dbReference type="GO" id="GO:0003690">
    <property type="term" value="F:double-stranded DNA binding"/>
    <property type="evidence" value="ECO:0007669"/>
    <property type="project" value="TreeGrafter"/>
</dbReference>
<gene>
    <name evidence="1" type="ORF">GNI_126570</name>
</gene>
<evidence type="ECO:0000313" key="1">
    <source>
        <dbReference type="EMBL" id="EZG50028.1"/>
    </source>
</evidence>
<reference evidence="1" key="1">
    <citation type="submission" date="2013-12" db="EMBL/GenBank/DDBJ databases">
        <authorList>
            <person name="Omoto C.K."/>
            <person name="Sibley D."/>
            <person name="Venepally P."/>
            <person name="Hadjithomas M."/>
            <person name="Karamycheva S."/>
            <person name="Brunk B."/>
            <person name="Roos D."/>
            <person name="Caler E."/>
            <person name="Lorenzi H."/>
        </authorList>
    </citation>
    <scope>NUCLEOTIDE SEQUENCE</scope>
</reference>